<feature type="compositionally biased region" description="Low complexity" evidence="5">
    <location>
        <begin position="243"/>
        <end position="254"/>
    </location>
</feature>
<dbReference type="GO" id="GO:0004672">
    <property type="term" value="F:protein kinase activity"/>
    <property type="evidence" value="ECO:0007669"/>
    <property type="project" value="InterPro"/>
</dbReference>
<evidence type="ECO:0000259" key="7">
    <source>
        <dbReference type="PROSITE" id="PS51489"/>
    </source>
</evidence>
<accession>A0A4P9ZLT8</accession>
<dbReference type="PROSITE" id="PS51489">
    <property type="entry name" value="BUB1_N"/>
    <property type="match status" value="1"/>
</dbReference>
<sequence length="1373" mass="147653">MLRKHGNPRDYRPEDWSAKPPRPMVPKQAPHQPPPQPLPLTHFQSPLVSPQSAVANPISPATVTAPRALPRAQLERQFNQYVSEIQKVNFELDDDPLDPFYRCLQWGLQHFVDPDEQLDRLFALVEETFDLFLEDSRYRSDARFLKMCTTYSRFLMHLPASEKGGLDKALAIFQHMAEHSIGQALAVYYEEYAEVLERMGRWEEARSVYEEGVQREARPKERLLRRYAQFCQRVEGEQAGRTSSSQSSPVLQQSMIPQNRSTHASPVLTAPPVAKPTSSSRIERLYINTDLFYPEGQEVSLEEYRASLARYEWSYYLDESDTEMELPPASPQSSFAHPDLPPRMVHDNHDITAQLDALDILEMPPSTRKIMVHQTPIQYRVPLHDDTDDRTPFARRTSASALAQNAQAKPAPKLVSSPTINTKAAEAEMIEIWNQPLKCDESEDDALYDDRGEDGGAVSPSRSGPGPAARVAFTPHSNPMDYNDENATQLRSAARPFAGASKAAPLHYPTGSSSSSSDNDEGIDSATAATAASSSFRGPPASQSKPMKMAIFCDQPTPQPTPSAPSAFSRSSIMTPGGGGSSGTSGSHSAARGFGTPASVLQPKSAAHAFGSSSSTRPQPDPTPLNRKHSHFAIFRDEVIHTKSVDAPPSYPSSSWRGSALGLGSGSVPDFDGDDTLDHLGYGGSNGIPGPSFHETTVSTIRPVQSADSTGSFRANLSEFDYSMDVPEDTTWPHPPSAMDWGAEFQRPPGGAEGSVPPMARTAAPGTTITATTSTDPPTAATPLASWVDSAVQAVRSVLPALPDFHGYPTEMCNQTAYIQKLCRKRGKRFARGGGGGVNGGDDATVTLTRTRFDQDDLSMNTEMLGQALGMVDLGPHQYTIETKLGEGGDAVVYLVTDLQVVEAMDWGDHGTAMGSSHSYLQSSGSGTATSPGAGSIYRALKVETGGTPWEFYILHQIRQRVSAPLNASLVAPLSCYHFRDETYLLTPYYGHGNLVDAINAWRADPQSLPGLPPAAFDALATARGGGSGVDTPGLDEMLAIYFTVELLRTVEALHEANLVHTDLKLDNAMLRFDGPAGPGTGGTLGGHGSGVELATPYRSMGGTPGLGPVGGQRWNAQYSPHGKEGWGDKGICLIDFGRALDLTCVPDRWPNGGGGGPGEGRPGTGGGVALTSQECGQFHTVFQRHYMSAGGGSGGSGLTMGGNGGSEGPRVRGQPSPRLAGSDRGNRSRSRSGSRRIRRLRREASGPSSSSNHGGGSSEDSAGSGGGGDPSPDWVFQLDYVGLAGIVHGLLFGKYLERLQLQPSEFIDPQAPNSAPFQLVMPTNAALKRYWQVSLWTDLFQFLLNPQIVGPQLLNRRTTGQYPFGNGIATAV</sequence>
<dbReference type="GO" id="GO:0000776">
    <property type="term" value="C:kinetochore"/>
    <property type="evidence" value="ECO:0007669"/>
    <property type="project" value="UniProtKB-KW"/>
</dbReference>
<name>A0A4P9ZLT8_9FUNG</name>
<dbReference type="Gene3D" id="1.10.510.10">
    <property type="entry name" value="Transferase(Phosphotransferase) domain 1"/>
    <property type="match status" value="2"/>
</dbReference>
<protein>
    <submittedName>
        <fullName evidence="8">Mad3/BUB1 homology region 1-domain-containing protein</fullName>
    </submittedName>
</protein>
<evidence type="ECO:0000256" key="4">
    <source>
        <dbReference type="ARBA" id="ARBA00023328"/>
    </source>
</evidence>
<evidence type="ECO:0000313" key="9">
    <source>
        <dbReference type="Proteomes" id="UP000268162"/>
    </source>
</evidence>
<feature type="compositionally biased region" description="Basic residues" evidence="5">
    <location>
        <begin position="1228"/>
        <end position="1242"/>
    </location>
</feature>
<dbReference type="Pfam" id="PF08311">
    <property type="entry name" value="Mad3_BUB1_I"/>
    <property type="match status" value="1"/>
</dbReference>
<evidence type="ECO:0000256" key="2">
    <source>
        <dbReference type="ARBA" id="ARBA00022454"/>
    </source>
</evidence>
<dbReference type="SMART" id="SM00777">
    <property type="entry name" value="Mad3_BUB1_I"/>
    <property type="match status" value="1"/>
</dbReference>
<dbReference type="InterPro" id="IPR011009">
    <property type="entry name" value="Kinase-like_dom_sf"/>
</dbReference>
<dbReference type="SUPFAM" id="SSF56112">
    <property type="entry name" value="Protein kinase-like (PK-like)"/>
    <property type="match status" value="1"/>
</dbReference>
<keyword evidence="4" id="KW-0137">Centromere</keyword>
<proteinExistence type="predicted"/>
<dbReference type="PROSITE" id="PS50011">
    <property type="entry name" value="PROTEIN_KINASE_DOM"/>
    <property type="match status" value="1"/>
</dbReference>
<feature type="region of interest" description="Disordered" evidence="5">
    <location>
        <begin position="1187"/>
        <end position="1270"/>
    </location>
</feature>
<dbReference type="STRING" id="215637.A0A4P9ZLT8"/>
<feature type="compositionally biased region" description="Gly residues" evidence="5">
    <location>
        <begin position="1152"/>
        <end position="1169"/>
    </location>
</feature>
<evidence type="ECO:0000256" key="1">
    <source>
        <dbReference type="ARBA" id="ARBA00004629"/>
    </source>
</evidence>
<dbReference type="InterPro" id="IPR000719">
    <property type="entry name" value="Prot_kinase_dom"/>
</dbReference>
<gene>
    <name evidence="8" type="ORF">BJ085DRAFT_32091</name>
</gene>
<feature type="region of interest" description="Disordered" evidence="5">
    <location>
        <begin position="503"/>
        <end position="627"/>
    </location>
</feature>
<feature type="region of interest" description="Disordered" evidence="5">
    <location>
        <begin position="1151"/>
        <end position="1172"/>
    </location>
</feature>
<dbReference type="GO" id="GO:0032991">
    <property type="term" value="C:protein-containing complex"/>
    <property type="evidence" value="ECO:0007669"/>
    <property type="project" value="UniProtKB-ARBA"/>
</dbReference>
<keyword evidence="3" id="KW-0995">Kinetochore</keyword>
<feature type="domain" description="Protein kinase" evidence="6">
    <location>
        <begin position="879"/>
        <end position="1373"/>
    </location>
</feature>
<feature type="region of interest" description="Disordered" evidence="5">
    <location>
        <begin position="1"/>
        <end position="44"/>
    </location>
</feature>
<evidence type="ECO:0000259" key="6">
    <source>
        <dbReference type="PROSITE" id="PS50011"/>
    </source>
</evidence>
<dbReference type="InterPro" id="IPR015661">
    <property type="entry name" value="Bub1/Mad3"/>
</dbReference>
<dbReference type="PANTHER" id="PTHR14030">
    <property type="entry name" value="MITOTIC CHECKPOINT SERINE/THREONINE-PROTEIN KINASE BUB1"/>
    <property type="match status" value="1"/>
</dbReference>
<feature type="compositionally biased region" description="Gly residues" evidence="5">
    <location>
        <begin position="1254"/>
        <end position="1270"/>
    </location>
</feature>
<feature type="region of interest" description="Disordered" evidence="5">
    <location>
        <begin position="237"/>
        <end position="275"/>
    </location>
</feature>
<organism evidence="8 9">
    <name type="scientific">Dimargaris cristalligena</name>
    <dbReference type="NCBI Taxonomy" id="215637"/>
    <lineage>
        <taxon>Eukaryota</taxon>
        <taxon>Fungi</taxon>
        <taxon>Fungi incertae sedis</taxon>
        <taxon>Zoopagomycota</taxon>
        <taxon>Kickxellomycotina</taxon>
        <taxon>Dimargaritomycetes</taxon>
        <taxon>Dimargaritales</taxon>
        <taxon>Dimargaritaceae</taxon>
        <taxon>Dimargaris</taxon>
    </lineage>
</organism>
<dbReference type="GO" id="GO:0005634">
    <property type="term" value="C:nucleus"/>
    <property type="evidence" value="ECO:0007669"/>
    <property type="project" value="TreeGrafter"/>
</dbReference>
<feature type="compositionally biased region" description="Polar residues" evidence="5">
    <location>
        <begin position="255"/>
        <end position="264"/>
    </location>
</feature>
<feature type="compositionally biased region" description="Low complexity" evidence="5">
    <location>
        <begin position="564"/>
        <end position="575"/>
    </location>
</feature>
<evidence type="ECO:0000256" key="3">
    <source>
        <dbReference type="ARBA" id="ARBA00022838"/>
    </source>
</evidence>
<keyword evidence="2" id="KW-0158">Chromosome</keyword>
<feature type="domain" description="BUB1 N-terminal" evidence="7">
    <location>
        <begin position="74"/>
        <end position="253"/>
    </location>
</feature>
<evidence type="ECO:0000256" key="5">
    <source>
        <dbReference type="SAM" id="MobiDB-lite"/>
    </source>
</evidence>
<dbReference type="GO" id="GO:0007094">
    <property type="term" value="P:mitotic spindle assembly checkpoint signaling"/>
    <property type="evidence" value="ECO:0007669"/>
    <property type="project" value="InterPro"/>
</dbReference>
<evidence type="ECO:0000313" key="8">
    <source>
        <dbReference type="EMBL" id="RKP34068.1"/>
    </source>
</evidence>
<comment type="subcellular location">
    <subcellularLocation>
        <location evidence="1">Chromosome</location>
        <location evidence="1">Centromere</location>
        <location evidence="1">Kinetochore</location>
    </subcellularLocation>
</comment>
<dbReference type="EMBL" id="ML003379">
    <property type="protein sequence ID" value="RKP34068.1"/>
    <property type="molecule type" value="Genomic_DNA"/>
</dbReference>
<feature type="compositionally biased region" description="Gly residues" evidence="5">
    <location>
        <begin position="1190"/>
        <end position="1208"/>
    </location>
</feature>
<dbReference type="InterPro" id="IPR013212">
    <property type="entry name" value="Mad3/Bub1_I"/>
</dbReference>
<dbReference type="PANTHER" id="PTHR14030:SF4">
    <property type="entry name" value="BUB1 KINASE, ISOFORM A-RELATED"/>
    <property type="match status" value="1"/>
</dbReference>
<feature type="region of interest" description="Disordered" evidence="5">
    <location>
        <begin position="445"/>
        <end position="484"/>
    </location>
</feature>
<feature type="compositionally biased region" description="Low complexity" evidence="5">
    <location>
        <begin position="584"/>
        <end position="593"/>
    </location>
</feature>
<dbReference type="Proteomes" id="UP000268162">
    <property type="component" value="Unassembled WGS sequence"/>
</dbReference>
<reference evidence="9" key="1">
    <citation type="journal article" date="2018" name="Nat. Microbiol.">
        <title>Leveraging single-cell genomics to expand the fungal tree of life.</title>
        <authorList>
            <person name="Ahrendt S.R."/>
            <person name="Quandt C.A."/>
            <person name="Ciobanu D."/>
            <person name="Clum A."/>
            <person name="Salamov A."/>
            <person name="Andreopoulos B."/>
            <person name="Cheng J.F."/>
            <person name="Woyke T."/>
            <person name="Pelin A."/>
            <person name="Henrissat B."/>
            <person name="Reynolds N.K."/>
            <person name="Benny G.L."/>
            <person name="Smith M.E."/>
            <person name="James T.Y."/>
            <person name="Grigoriev I.V."/>
        </authorList>
    </citation>
    <scope>NUCLEOTIDE SEQUENCE [LARGE SCALE GENOMIC DNA]</scope>
    <source>
        <strain evidence="9">RSA 468</strain>
    </source>
</reference>
<dbReference type="Gene3D" id="1.25.40.430">
    <property type="match status" value="1"/>
</dbReference>
<feature type="compositionally biased region" description="Basic and acidic residues" evidence="5">
    <location>
        <begin position="7"/>
        <end position="17"/>
    </location>
</feature>
<keyword evidence="9" id="KW-1185">Reference proteome</keyword>
<dbReference type="GO" id="GO:0005524">
    <property type="term" value="F:ATP binding"/>
    <property type="evidence" value="ECO:0007669"/>
    <property type="project" value="InterPro"/>
</dbReference>
<dbReference type="GO" id="GO:0051754">
    <property type="term" value="P:meiotic sister chromatid cohesion, centromeric"/>
    <property type="evidence" value="ECO:0007669"/>
    <property type="project" value="TreeGrafter"/>
</dbReference>
<feature type="compositionally biased region" description="Low complexity" evidence="5">
    <location>
        <begin position="525"/>
        <end position="535"/>
    </location>
</feature>